<accession>A0AAE1M956</accession>
<evidence type="ECO:0000313" key="1">
    <source>
        <dbReference type="EMBL" id="KAK4258322.1"/>
    </source>
</evidence>
<sequence length="103" mass="12106">MDPTTAGDKRLLQLHELDEFRLNAYESSKLYKEKVKRWHDKRLIPHNFEVGQKVLLYNSRLKLFLGKLKSRWTRPFVINALTPHDAVDLRNSVTGNSFRVNGQ</sequence>
<comment type="caution">
    <text evidence="1">The sequence shown here is derived from an EMBL/GenBank/DDBJ whole genome shotgun (WGS) entry which is preliminary data.</text>
</comment>
<dbReference type="AlphaFoldDB" id="A0AAE1M956"/>
<organism evidence="1 2">
    <name type="scientific">Acacia crassicarpa</name>
    <name type="common">northern wattle</name>
    <dbReference type="NCBI Taxonomy" id="499986"/>
    <lineage>
        <taxon>Eukaryota</taxon>
        <taxon>Viridiplantae</taxon>
        <taxon>Streptophyta</taxon>
        <taxon>Embryophyta</taxon>
        <taxon>Tracheophyta</taxon>
        <taxon>Spermatophyta</taxon>
        <taxon>Magnoliopsida</taxon>
        <taxon>eudicotyledons</taxon>
        <taxon>Gunneridae</taxon>
        <taxon>Pentapetalae</taxon>
        <taxon>rosids</taxon>
        <taxon>fabids</taxon>
        <taxon>Fabales</taxon>
        <taxon>Fabaceae</taxon>
        <taxon>Caesalpinioideae</taxon>
        <taxon>mimosoid clade</taxon>
        <taxon>Acacieae</taxon>
        <taxon>Acacia</taxon>
    </lineage>
</organism>
<gene>
    <name evidence="1" type="ORF">QN277_007780</name>
</gene>
<protein>
    <submittedName>
        <fullName evidence="1">Uncharacterized protein</fullName>
    </submittedName>
</protein>
<dbReference type="EMBL" id="JAWXYG010000012">
    <property type="protein sequence ID" value="KAK4258322.1"/>
    <property type="molecule type" value="Genomic_DNA"/>
</dbReference>
<reference evidence="1" key="1">
    <citation type="submission" date="2023-10" db="EMBL/GenBank/DDBJ databases">
        <title>Chromosome-level genome of the transformable northern wattle, Acacia crassicarpa.</title>
        <authorList>
            <person name="Massaro I."/>
            <person name="Sinha N.R."/>
            <person name="Poethig S."/>
            <person name="Leichty A.R."/>
        </authorList>
    </citation>
    <scope>NUCLEOTIDE SEQUENCE</scope>
    <source>
        <strain evidence="1">Acra3RX</strain>
        <tissue evidence="1">Leaf</tissue>
    </source>
</reference>
<keyword evidence="2" id="KW-1185">Reference proteome</keyword>
<evidence type="ECO:0000313" key="2">
    <source>
        <dbReference type="Proteomes" id="UP001293593"/>
    </source>
</evidence>
<name>A0AAE1M956_9FABA</name>
<dbReference type="Proteomes" id="UP001293593">
    <property type="component" value="Unassembled WGS sequence"/>
</dbReference>
<proteinExistence type="predicted"/>